<organism evidence="3 4">
    <name type="scientific">Clostridium perfringens</name>
    <dbReference type="NCBI Taxonomy" id="1502"/>
    <lineage>
        <taxon>Bacteria</taxon>
        <taxon>Bacillati</taxon>
        <taxon>Bacillota</taxon>
        <taxon>Clostridia</taxon>
        <taxon>Eubacteriales</taxon>
        <taxon>Clostridiaceae</taxon>
        <taxon>Clostridium</taxon>
    </lineage>
</organism>
<evidence type="ECO:0000313" key="3">
    <source>
        <dbReference type="EMBL" id="SQC08402.1"/>
    </source>
</evidence>
<feature type="transmembrane region" description="Helical" evidence="1">
    <location>
        <begin position="62"/>
        <end position="80"/>
    </location>
</feature>
<keyword evidence="1" id="KW-0812">Transmembrane</keyword>
<dbReference type="CDD" id="cd16935">
    <property type="entry name" value="HATPase_AgrC-ComD-like"/>
    <property type="match status" value="1"/>
</dbReference>
<feature type="transmembrane region" description="Helical" evidence="1">
    <location>
        <begin position="190"/>
        <end position="212"/>
    </location>
</feature>
<protein>
    <submittedName>
        <fullName evidence="3">Sensor histidine kinase</fullName>
    </submittedName>
</protein>
<accession>A0A2X3BW47</accession>
<dbReference type="Proteomes" id="UP000250234">
    <property type="component" value="Unassembled WGS sequence"/>
</dbReference>
<dbReference type="InterPro" id="IPR036890">
    <property type="entry name" value="HATPase_C_sf"/>
</dbReference>
<feature type="transmembrane region" description="Helical" evidence="1">
    <location>
        <begin position="160"/>
        <end position="178"/>
    </location>
</feature>
<feature type="transmembrane region" description="Helical" evidence="1">
    <location>
        <begin position="6"/>
        <end position="29"/>
    </location>
</feature>
<dbReference type="AlphaFoldDB" id="A0A2X3BW47"/>
<evidence type="ECO:0000256" key="1">
    <source>
        <dbReference type="SAM" id="Phobius"/>
    </source>
</evidence>
<keyword evidence="1" id="KW-1133">Transmembrane helix</keyword>
<dbReference type="Gene3D" id="3.30.565.10">
    <property type="entry name" value="Histidine kinase-like ATPase, C-terminal domain"/>
    <property type="match status" value="1"/>
</dbReference>
<dbReference type="SUPFAM" id="SSF55874">
    <property type="entry name" value="ATPase domain of HSP90 chaperone/DNA topoisomerase II/histidine kinase"/>
    <property type="match status" value="1"/>
</dbReference>
<feature type="transmembrane region" description="Helical" evidence="1">
    <location>
        <begin position="92"/>
        <end position="114"/>
    </location>
</feature>
<reference evidence="3 4" key="1">
    <citation type="submission" date="2018-06" db="EMBL/GenBank/DDBJ databases">
        <authorList>
            <consortium name="Pathogen Informatics"/>
            <person name="Doyle S."/>
        </authorList>
    </citation>
    <scope>NUCLEOTIDE SEQUENCE [LARGE SCALE GENOMIC DNA]</scope>
    <source>
        <strain evidence="3 4">NCTC8081</strain>
    </source>
</reference>
<feature type="transmembrane region" description="Helical" evidence="1">
    <location>
        <begin position="126"/>
        <end position="148"/>
    </location>
</feature>
<gene>
    <name evidence="3" type="ORF">NCTC8081_02329</name>
</gene>
<keyword evidence="3" id="KW-0808">Transferase</keyword>
<feature type="transmembrane region" description="Helical" evidence="1">
    <location>
        <begin position="41"/>
        <end position="56"/>
    </location>
</feature>
<evidence type="ECO:0000259" key="2">
    <source>
        <dbReference type="Pfam" id="PF14501"/>
    </source>
</evidence>
<sequence>MVFSNMQFNYFTSFLYNIYIVSLGIMFFFKLRKKLTLKKRILSIGFISIVVLFMNLNFKISIFYCMAEAIIIFSIIHIAVINEMFVSLTITLVYLLAVYLARYIIFLVYSIMLFDSNILRNLDCKLFNLFMALICVMLIGSILYIKYLLRIVFSNKVITIKNYTIFTVILAIAVILSIKVFDSIKLSGIYIYKVCIISINITIYLGVVYSCVYRKYNDKKLESKLKLLENQLDYQKYYYEKVIGNYDDSKKILHDINNHMNVIKYFLENEDYKSMGDYINKLSDRIPDGKSSNICSDKIINAICLEKYRICKEKNINISFDLVVNYELNIDPIDICIVFGNLIDNAIEACDNMRSVKKFIQVSARICLNQLYIEIINSKENKIKKRNGKFLSSKIDIKNHGIGLENVKQAVYKNQGDIKFRDFSNLFEVNLYMKCRE</sequence>
<dbReference type="GO" id="GO:0042802">
    <property type="term" value="F:identical protein binding"/>
    <property type="evidence" value="ECO:0007669"/>
    <property type="project" value="TreeGrafter"/>
</dbReference>
<dbReference type="InterPro" id="IPR032834">
    <property type="entry name" value="NatK-like_C"/>
</dbReference>
<dbReference type="Pfam" id="PF14501">
    <property type="entry name" value="HATPase_c_5"/>
    <property type="match status" value="1"/>
</dbReference>
<keyword evidence="1" id="KW-0472">Membrane</keyword>
<feature type="domain" description="Sensor histidine kinase NatK-like C-terminal" evidence="2">
    <location>
        <begin position="331"/>
        <end position="432"/>
    </location>
</feature>
<dbReference type="GO" id="GO:0016301">
    <property type="term" value="F:kinase activity"/>
    <property type="evidence" value="ECO:0007669"/>
    <property type="project" value="UniProtKB-KW"/>
</dbReference>
<keyword evidence="3" id="KW-0418">Kinase</keyword>
<dbReference type="PANTHER" id="PTHR40448:SF1">
    <property type="entry name" value="TWO-COMPONENT SENSOR HISTIDINE KINASE"/>
    <property type="match status" value="1"/>
</dbReference>
<dbReference type="PANTHER" id="PTHR40448">
    <property type="entry name" value="TWO-COMPONENT SENSOR HISTIDINE KINASE"/>
    <property type="match status" value="1"/>
</dbReference>
<dbReference type="EMBL" id="UAWO01000002">
    <property type="protein sequence ID" value="SQC08402.1"/>
    <property type="molecule type" value="Genomic_DNA"/>
</dbReference>
<evidence type="ECO:0000313" key="4">
    <source>
        <dbReference type="Proteomes" id="UP000250234"/>
    </source>
</evidence>
<name>A0A2X3BW47_CLOPF</name>
<proteinExistence type="predicted"/>